<accession>A0A9W6K9V3</accession>
<keyword evidence="2" id="KW-1185">Reference proteome</keyword>
<comment type="caution">
    <text evidence="1">The sequence shown here is derived from an EMBL/GenBank/DDBJ whole genome shotgun (WGS) entry which is preliminary data.</text>
</comment>
<evidence type="ECO:0000313" key="1">
    <source>
        <dbReference type="EMBL" id="GLK91412.1"/>
    </source>
</evidence>
<dbReference type="Proteomes" id="UP001143328">
    <property type="component" value="Unassembled WGS sequence"/>
</dbReference>
<proteinExistence type="predicted"/>
<organism evidence="1 2">
    <name type="scientific">Pseudomonas turukhanskensis</name>
    <dbReference type="NCBI Taxonomy" id="1806536"/>
    <lineage>
        <taxon>Bacteria</taxon>
        <taxon>Pseudomonadati</taxon>
        <taxon>Pseudomonadota</taxon>
        <taxon>Gammaproteobacteria</taxon>
        <taxon>Pseudomonadales</taxon>
        <taxon>Pseudomonadaceae</taxon>
        <taxon>Pseudomonas</taxon>
    </lineage>
</organism>
<evidence type="ECO:0000313" key="2">
    <source>
        <dbReference type="Proteomes" id="UP001143328"/>
    </source>
</evidence>
<reference evidence="1" key="1">
    <citation type="journal article" date="2014" name="Int. J. Syst. Evol. Microbiol.">
        <title>Complete genome sequence of Corynebacterium casei LMG S-19264T (=DSM 44701T), isolated from a smear-ripened cheese.</title>
        <authorList>
            <consortium name="US DOE Joint Genome Institute (JGI-PGF)"/>
            <person name="Walter F."/>
            <person name="Albersmeier A."/>
            <person name="Kalinowski J."/>
            <person name="Ruckert C."/>
        </authorList>
    </citation>
    <scope>NUCLEOTIDE SEQUENCE</scope>
    <source>
        <strain evidence="1">VKM B-2935</strain>
    </source>
</reference>
<dbReference type="AlphaFoldDB" id="A0A9W6K9V3"/>
<sequence>MQHDGQDQQSANQPLDLLACAHVPDGEKRSEQQVGQTEEGEVNGIGLLQVRKTLGVKAGDK</sequence>
<reference evidence="1" key="2">
    <citation type="submission" date="2023-01" db="EMBL/GenBank/DDBJ databases">
        <authorList>
            <person name="Sun Q."/>
            <person name="Evtushenko L."/>
        </authorList>
    </citation>
    <scope>NUCLEOTIDE SEQUENCE</scope>
    <source>
        <strain evidence="1">VKM B-2935</strain>
    </source>
</reference>
<dbReference type="EMBL" id="BSFN01000020">
    <property type="protein sequence ID" value="GLK91412.1"/>
    <property type="molecule type" value="Genomic_DNA"/>
</dbReference>
<protein>
    <submittedName>
        <fullName evidence="1">Uncharacterized protein</fullName>
    </submittedName>
</protein>
<name>A0A9W6K9V3_9PSED</name>
<gene>
    <name evidence="1" type="ORF">GCM10017655_44760</name>
</gene>